<dbReference type="Proteomes" id="UP000693797">
    <property type="component" value="Segment"/>
</dbReference>
<evidence type="ECO:0000313" key="2">
    <source>
        <dbReference type="Proteomes" id="UP000693797"/>
    </source>
</evidence>
<name>A0A8E4ZBG9_9CAUD</name>
<accession>A0A8E4ZBG9</accession>
<dbReference type="EMBL" id="MT732432">
    <property type="protein sequence ID" value="QQV89692.1"/>
    <property type="molecule type" value="Genomic_DNA"/>
</dbReference>
<keyword evidence="2" id="KW-1185">Reference proteome</keyword>
<protein>
    <submittedName>
        <fullName evidence="1">Uncharacterized protein</fullName>
    </submittedName>
</protein>
<sequence length="162" mass="18247">MLKVKAEIGRSKEDMIKLLNETAQYYSEDLSRRGTKSGPISGCVYKSDKGSMCAVGRCMVDEAPFEEFNLQGSIGSLAILNGVNPRTKEGAERVDAFLKDEYKGYPVSFWECLQEFHDGEQYWVVGADGDENGSMENVLERRLLKIRAIKNNILFGKYKIQS</sequence>
<proteinExistence type="predicted"/>
<organism evidence="1 2">
    <name type="scientific">Cellulophaga phage Calle_1</name>
    <dbReference type="NCBI Taxonomy" id="2745643"/>
    <lineage>
        <taxon>Viruses</taxon>
        <taxon>Duplodnaviria</taxon>
        <taxon>Heunggongvirae</taxon>
        <taxon>Uroviricota</taxon>
        <taxon>Caudoviricetes</taxon>
        <taxon>Pervagoviridae</taxon>
        <taxon>Callevirus</taxon>
        <taxon>Callevirus Calle</taxon>
    </lineage>
</organism>
<reference evidence="1 2" key="1">
    <citation type="submission" date="2020-07" db="EMBL/GenBank/DDBJ databases">
        <title>Highly diverse flavobacterial phages as mortality factor during North Sea spring blooms.</title>
        <authorList>
            <person name="Bartlau N."/>
            <person name="Wichels A."/>
            <person name="Krohne G."/>
            <person name="Adriaenssens E.M."/>
            <person name="Heins A."/>
            <person name="Fuchs B.M."/>
            <person name="Amann R."/>
            <person name="Moraru C."/>
        </authorList>
    </citation>
    <scope>NUCLEOTIDE SEQUENCE [LARGE SCALE GENOMIC DNA]</scope>
</reference>
<gene>
    <name evidence="1" type="ORF">Calle1_38</name>
</gene>
<evidence type="ECO:0000313" key="1">
    <source>
        <dbReference type="EMBL" id="QQV89692.1"/>
    </source>
</evidence>